<evidence type="ECO:0000313" key="6">
    <source>
        <dbReference type="Proteomes" id="UP000324832"/>
    </source>
</evidence>
<name>A0A5E4R4U8_9NEOP</name>
<evidence type="ECO:0000313" key="5">
    <source>
        <dbReference type="EMBL" id="VVD05650.1"/>
    </source>
</evidence>
<dbReference type="Pfam" id="PF03022">
    <property type="entry name" value="MRJP"/>
    <property type="match status" value="2"/>
</dbReference>
<dbReference type="InterPro" id="IPR017996">
    <property type="entry name" value="MRJP/yellow-related"/>
</dbReference>
<protein>
    <recommendedName>
        <fullName evidence="7">Bee-milk protein</fullName>
    </recommendedName>
</protein>
<comment type="subcellular location">
    <subcellularLocation>
        <location evidence="1">Secreted</location>
    </subcellularLocation>
</comment>
<evidence type="ECO:0000256" key="3">
    <source>
        <dbReference type="ARBA" id="ARBA00022525"/>
    </source>
</evidence>
<dbReference type="EMBL" id="FZQP02007001">
    <property type="protein sequence ID" value="VVD05650.1"/>
    <property type="molecule type" value="Genomic_DNA"/>
</dbReference>
<dbReference type="PANTHER" id="PTHR10009:SF13">
    <property type="entry name" value="DOPAMINECHROME TAUTOMERASE"/>
    <property type="match status" value="1"/>
</dbReference>
<accession>A0A5E4R4U8</accession>
<comment type="similarity">
    <text evidence="2">Belongs to the major royal jelly protein family.</text>
</comment>
<evidence type="ECO:0008006" key="7">
    <source>
        <dbReference type="Google" id="ProtNLM"/>
    </source>
</evidence>
<keyword evidence="6" id="KW-1185">Reference proteome</keyword>
<dbReference type="FunFam" id="2.120.10.30:FF:000045">
    <property type="entry name" value="Blast:Protein yellow"/>
    <property type="match status" value="1"/>
</dbReference>
<dbReference type="PRINTS" id="PR01366">
    <property type="entry name" value="ROYALJELLY"/>
</dbReference>
<sequence length="785" mass="89037">MMQAVEADLGLATKVSGKSAFSVEISILDAHREMPPRGSDVPIKSQLSLENGISGWVMTSSSNMKQKCSGLTSVFRVNVDDCGRLWVLDSGQIDSQDDPKQICPPSIVVFDLRTDQLLARYIIPEKYVLQDSLFSNIIVDTRTIDCSDLHVYIADTWRFGLLVFRESDKKFWRFSHHLFYPDPLASNYTLHGVNFQWSDGIFGLALSPLYNYEDRILFFHAMSSYREFYVKTSVLRDLHGVNKSVNEFNLVGDSRGLNGQSSASAIDRRGVMFYGLVTRDSIGCWDTRKPYDGKTMGVVAMNADTLIFPNDIKVDQDKRQNVWVISNRLPMFQDGLLNPGDYNYRIMFADTIEAVKGTIILYLAVLVIILTEDAESSAGRAIGTLYRWKQIDFAYPSPDERLRAIENGQFIQANVVPLGVERWKDRVFVSTPRWKSGIPATLSSLPVEALEESPPLAPFPNWGWHNQGNCTGFTSIFRMVIDHCGVMWVLDAGQVGGFETPTQICPPALIAIDLETDTIIGKFTIPEEYVLQNSLITNIIVDSRDAQCRDLHVYISDVRRFGIIVFRCSDASFWRFNHYTFYPDPILSNYTLHGVNFQWTDGVFGLSLGSYYLGDRPLYYHSMSSSLEFVVSTAVIRDPSRVENSVDEFKILGESRGPIGQVSAAAVDRNGIMFFNLVSQDSIGCWNTNSEYKIQNLGIVARNNKTMIFPNDLRLDHEVPQIGWIITNRLPFYQFNLLNPNEYNFRVMFLDPEVAIVNTILLNLVYYLLLNYYEVQGVKFVVVKM</sequence>
<reference evidence="5 6" key="1">
    <citation type="submission" date="2017-07" db="EMBL/GenBank/DDBJ databases">
        <authorList>
            <person name="Talla V."/>
            <person name="Backstrom N."/>
        </authorList>
    </citation>
    <scope>NUCLEOTIDE SEQUENCE [LARGE SCALE GENOMIC DNA]</scope>
</reference>
<evidence type="ECO:0000256" key="2">
    <source>
        <dbReference type="ARBA" id="ARBA00009127"/>
    </source>
</evidence>
<evidence type="ECO:0000256" key="1">
    <source>
        <dbReference type="ARBA" id="ARBA00004613"/>
    </source>
</evidence>
<keyword evidence="4" id="KW-0732">Signal</keyword>
<dbReference type="AlphaFoldDB" id="A0A5E4R4U8"/>
<organism evidence="5 6">
    <name type="scientific">Leptidea sinapis</name>
    <dbReference type="NCBI Taxonomy" id="189913"/>
    <lineage>
        <taxon>Eukaryota</taxon>
        <taxon>Metazoa</taxon>
        <taxon>Ecdysozoa</taxon>
        <taxon>Arthropoda</taxon>
        <taxon>Hexapoda</taxon>
        <taxon>Insecta</taxon>
        <taxon>Pterygota</taxon>
        <taxon>Neoptera</taxon>
        <taxon>Endopterygota</taxon>
        <taxon>Lepidoptera</taxon>
        <taxon>Glossata</taxon>
        <taxon>Ditrysia</taxon>
        <taxon>Papilionoidea</taxon>
        <taxon>Pieridae</taxon>
        <taxon>Dismorphiinae</taxon>
        <taxon>Leptidea</taxon>
    </lineage>
</organism>
<evidence type="ECO:0000256" key="4">
    <source>
        <dbReference type="ARBA" id="ARBA00022729"/>
    </source>
</evidence>
<dbReference type="GO" id="GO:0005576">
    <property type="term" value="C:extracellular region"/>
    <property type="evidence" value="ECO:0007669"/>
    <property type="project" value="UniProtKB-SubCell"/>
</dbReference>
<dbReference type="Gene3D" id="2.120.10.30">
    <property type="entry name" value="TolB, C-terminal domain"/>
    <property type="match status" value="2"/>
</dbReference>
<gene>
    <name evidence="5" type="ORF">LSINAPIS_LOCUS15144</name>
</gene>
<dbReference type="InterPro" id="IPR011042">
    <property type="entry name" value="6-blade_b-propeller_TolB-like"/>
</dbReference>
<proteinExistence type="inferred from homology"/>
<dbReference type="PANTHER" id="PTHR10009">
    <property type="entry name" value="PROTEIN YELLOW-RELATED"/>
    <property type="match status" value="1"/>
</dbReference>
<keyword evidence="3" id="KW-0964">Secreted</keyword>
<dbReference type="Proteomes" id="UP000324832">
    <property type="component" value="Unassembled WGS sequence"/>
</dbReference>